<evidence type="ECO:0000256" key="1">
    <source>
        <dbReference type="SAM" id="MobiDB-lite"/>
    </source>
</evidence>
<dbReference type="AlphaFoldDB" id="A0AA38VJ85"/>
<evidence type="ECO:0000313" key="2">
    <source>
        <dbReference type="EMBL" id="KAJ9130867.1"/>
    </source>
</evidence>
<feature type="compositionally biased region" description="Polar residues" evidence="1">
    <location>
        <begin position="595"/>
        <end position="609"/>
    </location>
</feature>
<organism evidence="2 3">
    <name type="scientific">Pleurostoma richardsiae</name>
    <dbReference type="NCBI Taxonomy" id="41990"/>
    <lineage>
        <taxon>Eukaryota</taxon>
        <taxon>Fungi</taxon>
        <taxon>Dikarya</taxon>
        <taxon>Ascomycota</taxon>
        <taxon>Pezizomycotina</taxon>
        <taxon>Sordariomycetes</taxon>
        <taxon>Sordariomycetidae</taxon>
        <taxon>Calosphaeriales</taxon>
        <taxon>Pleurostomataceae</taxon>
        <taxon>Pleurostoma</taxon>
    </lineage>
</organism>
<proteinExistence type="predicted"/>
<keyword evidence="3" id="KW-1185">Reference proteome</keyword>
<comment type="caution">
    <text evidence="2">The sequence shown here is derived from an EMBL/GenBank/DDBJ whole genome shotgun (WGS) entry which is preliminary data.</text>
</comment>
<feature type="region of interest" description="Disordered" evidence="1">
    <location>
        <begin position="326"/>
        <end position="364"/>
    </location>
</feature>
<gene>
    <name evidence="2" type="ORF">NKR23_g11982</name>
</gene>
<feature type="region of interest" description="Disordered" evidence="1">
    <location>
        <begin position="1"/>
        <end position="37"/>
    </location>
</feature>
<dbReference type="Proteomes" id="UP001174694">
    <property type="component" value="Unassembled WGS sequence"/>
</dbReference>
<sequence>MASPGNAPAIPARHDARFPPPPPPILESDEDTESSSILAPTRYEPDNVVMTPKATNVPSIPLNAPLHPIPSMQEAFAESLVEATTGGLALKPPLRTADAKTRREKLLDEDKSAGPPAALWRLRPGQRCHELRKLVAQISFGVYLVLNGMANNNDQVVSILQGHIDEVDEFLETTMEDFKLAMKDLTERIEFLKLPMENMEVFEKMLEDRKFRLQIVEGNVKIEHILSRTSTALAQSIRDISEGIRSTKQFRAYLAENENAGWRRDRPDVVRIFNAMKGNADGWYNAFEELETKSNTLSGLLVRLNTMIAEMDQRAGEVSRRTRFSIQPFSGPEDQPRSPPSSSNATSPQASPPRSKIPQSPPRISINFSSRISGFLDRPTSTAYFDIPVEDKRQTTEFRDTMMTLPPFKIADDDSPRTEAIPAVPALPVVEPIIETEAETEAVDKPAPQSPAGQDDGPLYILQPRTYTPQPPAPMPSPRIVEPPAPAEVARTPQEDTAPQPKQRTSLRQRVSLKTNPPESIHVPPRNAPELERPRYVSPRVYQAPDSAYGSDIDRDRTAVHSFVENNNDFSPPVFPKLIPSPQSDQQYFRPVQASPHSPLQQRPHTSGTFHRPGHQRNAPSAMGMSMLSSVSTLHPDDRAGSSMAGSTRTLKKKRSAFGWLKKAFSLDEEERAAFERQKREQVANPYYDGRSPKFLDGKRIR</sequence>
<feature type="region of interest" description="Disordered" evidence="1">
    <location>
        <begin position="593"/>
        <end position="652"/>
    </location>
</feature>
<feature type="compositionally biased region" description="Pro residues" evidence="1">
    <location>
        <begin position="469"/>
        <end position="486"/>
    </location>
</feature>
<feature type="compositionally biased region" description="Polar residues" evidence="1">
    <location>
        <begin position="340"/>
        <end position="349"/>
    </location>
</feature>
<dbReference type="EMBL" id="JANBVO010000077">
    <property type="protein sequence ID" value="KAJ9130867.1"/>
    <property type="molecule type" value="Genomic_DNA"/>
</dbReference>
<accession>A0AA38VJ85</accession>
<name>A0AA38VJ85_9PEZI</name>
<feature type="compositionally biased region" description="Basic and acidic residues" evidence="1">
    <location>
        <begin position="691"/>
        <end position="702"/>
    </location>
</feature>
<feature type="region of interest" description="Disordered" evidence="1">
    <location>
        <begin position="439"/>
        <end position="534"/>
    </location>
</feature>
<protein>
    <submittedName>
        <fullName evidence="2">Uncharacterized protein</fullName>
    </submittedName>
</protein>
<feature type="compositionally biased region" description="Polar residues" evidence="1">
    <location>
        <begin position="495"/>
        <end position="518"/>
    </location>
</feature>
<feature type="region of interest" description="Disordered" evidence="1">
    <location>
        <begin position="674"/>
        <end position="702"/>
    </location>
</feature>
<reference evidence="2" key="1">
    <citation type="submission" date="2022-07" db="EMBL/GenBank/DDBJ databases">
        <title>Fungi with potential for degradation of polypropylene.</title>
        <authorList>
            <person name="Gostincar C."/>
        </authorList>
    </citation>
    <scope>NUCLEOTIDE SEQUENCE</scope>
    <source>
        <strain evidence="2">EXF-13308</strain>
    </source>
</reference>
<evidence type="ECO:0000313" key="3">
    <source>
        <dbReference type="Proteomes" id="UP001174694"/>
    </source>
</evidence>